<evidence type="ECO:0000256" key="1">
    <source>
        <dbReference type="SAM" id="MobiDB-lite"/>
    </source>
</evidence>
<sequence>MILGVRSLPSLLMSPHDTGHFCYTEEIDGPSKDYRTRTEQNTHAIQAKAISAVDRSSSHGTSTTDQHEPLSVLQPGSPLDPVISFKIVLEPQSPTRSSSRLWCNNLECDGANRATVEARVRYYTDYCRQLGVVNP</sequence>
<dbReference type="SUPFAM" id="SSF53955">
    <property type="entry name" value="Lysozyme-like"/>
    <property type="match status" value="1"/>
</dbReference>
<feature type="compositionally biased region" description="Polar residues" evidence="1">
    <location>
        <begin position="54"/>
        <end position="64"/>
    </location>
</feature>
<dbReference type="Gene3D" id="1.10.530.10">
    <property type="match status" value="1"/>
</dbReference>
<proteinExistence type="predicted"/>
<evidence type="ECO:0000313" key="2">
    <source>
        <dbReference type="EMBL" id="KAG5399987.1"/>
    </source>
</evidence>
<organism evidence="2 3">
    <name type="scientific">Brassica rapa subsp. trilocularis</name>
    <dbReference type="NCBI Taxonomy" id="1813537"/>
    <lineage>
        <taxon>Eukaryota</taxon>
        <taxon>Viridiplantae</taxon>
        <taxon>Streptophyta</taxon>
        <taxon>Embryophyta</taxon>
        <taxon>Tracheophyta</taxon>
        <taxon>Spermatophyta</taxon>
        <taxon>Magnoliopsida</taxon>
        <taxon>eudicotyledons</taxon>
        <taxon>Gunneridae</taxon>
        <taxon>Pentapetalae</taxon>
        <taxon>rosids</taxon>
        <taxon>malvids</taxon>
        <taxon>Brassicales</taxon>
        <taxon>Brassicaceae</taxon>
        <taxon>Brassiceae</taxon>
        <taxon>Brassica</taxon>
    </lineage>
</organism>
<dbReference type="EMBL" id="JADBGQ010000004">
    <property type="protein sequence ID" value="KAG5399987.1"/>
    <property type="molecule type" value="Genomic_DNA"/>
</dbReference>
<gene>
    <name evidence="2" type="primary">A04p006580.1_BraROA</name>
    <name evidence="2" type="ORF">IGI04_014594</name>
</gene>
<feature type="region of interest" description="Disordered" evidence="1">
    <location>
        <begin position="46"/>
        <end position="76"/>
    </location>
</feature>
<dbReference type="Proteomes" id="UP000823674">
    <property type="component" value="Chromosome A04"/>
</dbReference>
<accession>A0ABQ7MMS3</accession>
<name>A0ABQ7MMS3_BRACM</name>
<reference evidence="2 3" key="1">
    <citation type="submission" date="2021-03" db="EMBL/GenBank/DDBJ databases">
        <authorList>
            <person name="King G.J."/>
            <person name="Bancroft I."/>
            <person name="Baten A."/>
            <person name="Bloomfield J."/>
            <person name="Borpatragohain P."/>
            <person name="He Z."/>
            <person name="Irish N."/>
            <person name="Irwin J."/>
            <person name="Liu K."/>
            <person name="Mauleon R.P."/>
            <person name="Moore J."/>
            <person name="Morris R."/>
            <person name="Ostergaard L."/>
            <person name="Wang B."/>
            <person name="Wells R."/>
        </authorList>
    </citation>
    <scope>NUCLEOTIDE SEQUENCE [LARGE SCALE GENOMIC DNA]</scope>
    <source>
        <strain evidence="2">R-o-18</strain>
        <tissue evidence="2">Leaf</tissue>
    </source>
</reference>
<evidence type="ECO:0000313" key="3">
    <source>
        <dbReference type="Proteomes" id="UP000823674"/>
    </source>
</evidence>
<feature type="non-terminal residue" evidence="2">
    <location>
        <position position="135"/>
    </location>
</feature>
<keyword evidence="3" id="KW-1185">Reference proteome</keyword>
<comment type="caution">
    <text evidence="2">The sequence shown here is derived from an EMBL/GenBank/DDBJ whole genome shotgun (WGS) entry which is preliminary data.</text>
</comment>
<protein>
    <submittedName>
        <fullName evidence="2">Uncharacterized protein</fullName>
    </submittedName>
</protein>
<dbReference type="InterPro" id="IPR023346">
    <property type="entry name" value="Lysozyme-like_dom_sf"/>
</dbReference>